<name>A0ABD5S9F6_9EURY</name>
<gene>
    <name evidence="2" type="ORF">ACFQEU_05945</name>
</gene>
<dbReference type="PROSITE" id="PS51257">
    <property type="entry name" value="PROKAR_LIPOPROTEIN"/>
    <property type="match status" value="1"/>
</dbReference>
<dbReference type="InterPro" id="IPR057175">
    <property type="entry name" value="DUF7853"/>
</dbReference>
<accession>A0ABD5S9F6</accession>
<reference evidence="2 3" key="1">
    <citation type="journal article" date="2019" name="Int. J. Syst. Evol. Microbiol.">
        <title>The Global Catalogue of Microorganisms (GCM) 10K type strain sequencing project: providing services to taxonomists for standard genome sequencing and annotation.</title>
        <authorList>
            <consortium name="The Broad Institute Genomics Platform"/>
            <consortium name="The Broad Institute Genome Sequencing Center for Infectious Disease"/>
            <person name="Wu L."/>
            <person name="Ma J."/>
        </authorList>
    </citation>
    <scope>NUCLEOTIDE SEQUENCE [LARGE SCALE GENOMIC DNA]</scope>
    <source>
        <strain evidence="2 3">CGMCC 1.3239</strain>
    </source>
</reference>
<evidence type="ECO:0000313" key="3">
    <source>
        <dbReference type="Proteomes" id="UP001596442"/>
    </source>
</evidence>
<organism evidence="2 3">
    <name type="scientific">Halorubrum tibetense</name>
    <dbReference type="NCBI Taxonomy" id="175631"/>
    <lineage>
        <taxon>Archaea</taxon>
        <taxon>Methanobacteriati</taxon>
        <taxon>Methanobacteriota</taxon>
        <taxon>Stenosarchaea group</taxon>
        <taxon>Halobacteria</taxon>
        <taxon>Halobacteriales</taxon>
        <taxon>Haloferacaceae</taxon>
        <taxon>Halorubrum</taxon>
    </lineage>
</organism>
<proteinExistence type="predicted"/>
<evidence type="ECO:0000256" key="1">
    <source>
        <dbReference type="SAM" id="MobiDB-lite"/>
    </source>
</evidence>
<sequence>MSPPRDGQSADPTFTREEAWVAHAALLAACERAADDHRTVDPPALAGPTERDAGGDTAEVDPVNPYRQPIRRIERGDPLDATETALLHDALVDYLGDAPVRDRAAGRALLRRTAATIDAGEIDH</sequence>
<evidence type="ECO:0000313" key="2">
    <source>
        <dbReference type="EMBL" id="MFC6753009.1"/>
    </source>
</evidence>
<dbReference type="EMBL" id="JBHSWW010000056">
    <property type="protein sequence ID" value="MFC6753009.1"/>
    <property type="molecule type" value="Genomic_DNA"/>
</dbReference>
<dbReference type="RefSeq" id="WP_379780234.1">
    <property type="nucleotide sequence ID" value="NZ_JBHSWW010000056.1"/>
</dbReference>
<feature type="region of interest" description="Disordered" evidence="1">
    <location>
        <begin position="38"/>
        <end position="63"/>
    </location>
</feature>
<keyword evidence="3" id="KW-1185">Reference proteome</keyword>
<protein>
    <submittedName>
        <fullName evidence="2">Uncharacterized protein</fullName>
    </submittedName>
</protein>
<dbReference type="AlphaFoldDB" id="A0ABD5S9F6"/>
<comment type="caution">
    <text evidence="2">The sequence shown here is derived from an EMBL/GenBank/DDBJ whole genome shotgun (WGS) entry which is preliminary data.</text>
</comment>
<dbReference type="Proteomes" id="UP001596442">
    <property type="component" value="Unassembled WGS sequence"/>
</dbReference>
<dbReference type="Pfam" id="PF25251">
    <property type="entry name" value="DUF7853"/>
    <property type="match status" value="1"/>
</dbReference>